<evidence type="ECO:0000313" key="4">
    <source>
        <dbReference type="EMBL" id="KAA8908108.1"/>
    </source>
</evidence>
<dbReference type="PANTHER" id="PTHR21583:SF8">
    <property type="entry name" value="PROTEIN ELYS"/>
    <property type="match status" value="1"/>
</dbReference>
<evidence type="ECO:0000256" key="2">
    <source>
        <dbReference type="ARBA" id="ARBA00023242"/>
    </source>
</evidence>
<dbReference type="InParanoid" id="A0A5J5F013"/>
<keyword evidence="2" id="KW-0539">Nucleus</keyword>
<organism evidence="4 5">
    <name type="scientific">Sphaerosporella brunnea</name>
    <dbReference type="NCBI Taxonomy" id="1250544"/>
    <lineage>
        <taxon>Eukaryota</taxon>
        <taxon>Fungi</taxon>
        <taxon>Dikarya</taxon>
        <taxon>Ascomycota</taxon>
        <taxon>Pezizomycotina</taxon>
        <taxon>Pezizomycetes</taxon>
        <taxon>Pezizales</taxon>
        <taxon>Pyronemataceae</taxon>
        <taxon>Sphaerosporella</taxon>
    </lineage>
</organism>
<dbReference type="EMBL" id="VXIS01000071">
    <property type="protein sequence ID" value="KAA8908108.1"/>
    <property type="molecule type" value="Genomic_DNA"/>
</dbReference>
<dbReference type="InterPro" id="IPR052620">
    <property type="entry name" value="ELYS/MEL-28_NucAsmblyFactor"/>
</dbReference>
<comment type="subcellular location">
    <subcellularLocation>
        <location evidence="1">Nucleus</location>
    </subcellularLocation>
</comment>
<evidence type="ECO:0000313" key="5">
    <source>
        <dbReference type="Proteomes" id="UP000326924"/>
    </source>
</evidence>
<reference evidence="4 5" key="1">
    <citation type="submission" date="2019-09" db="EMBL/GenBank/DDBJ databases">
        <title>Draft genome of the ectomycorrhizal ascomycete Sphaerosporella brunnea.</title>
        <authorList>
            <consortium name="DOE Joint Genome Institute"/>
            <person name="Benucci G.M."/>
            <person name="Marozzi G."/>
            <person name="Antonielli L."/>
            <person name="Sanchez S."/>
            <person name="Marco P."/>
            <person name="Wang X."/>
            <person name="Falini L.B."/>
            <person name="Barry K."/>
            <person name="Haridas S."/>
            <person name="Lipzen A."/>
            <person name="Labutti K."/>
            <person name="Grigoriev I.V."/>
            <person name="Murat C."/>
            <person name="Martin F."/>
            <person name="Albertini E."/>
            <person name="Donnini D."/>
            <person name="Bonito G."/>
        </authorList>
    </citation>
    <scope>NUCLEOTIDE SEQUENCE [LARGE SCALE GENOMIC DNA]</scope>
    <source>
        <strain evidence="4 5">Sb_GMNB300</strain>
    </source>
</reference>
<dbReference type="PANTHER" id="PTHR21583">
    <property type="entry name" value="ELYS PROTEIN"/>
    <property type="match status" value="1"/>
</dbReference>
<dbReference type="GO" id="GO:0005634">
    <property type="term" value="C:nucleus"/>
    <property type="evidence" value="ECO:0007669"/>
    <property type="project" value="UniProtKB-SubCell"/>
</dbReference>
<sequence>MDIPEDPALEFRAVFGAETKNPYPKSRVEEIQQHRQLLDGELFFDNLLISFAKIKDVPTHYPPHSLSSLKSLHNLIVTSPHLDSLKKHALLYYLLLDLPTQQQATAFAQRVLLPQNFMDLITALHLLDTLSLEDSIRFLTLPAVTPPLPEKILHLLYKHGNPSLAVTFISAVQPVLESPEAMETYFQAQLRLSPEAAFLYSRQAPGYLQAKFLRMLVDYCINTNPAVNALRLVNLPFTEEEKKVFEEGLKSMGGEVARDTLVVWQMHQGRVDEALKGTKAAAAKGDAGVSGVDWDALGRGLEKGLGSRLEV</sequence>
<accession>A0A5J5F013</accession>
<name>A0A5J5F013_9PEZI</name>
<keyword evidence="5" id="KW-1185">Reference proteome</keyword>
<dbReference type="OrthoDB" id="20729at2759"/>
<evidence type="ECO:0000256" key="1">
    <source>
        <dbReference type="ARBA" id="ARBA00004123"/>
    </source>
</evidence>
<comment type="caution">
    <text evidence="4">The sequence shown here is derived from an EMBL/GenBank/DDBJ whole genome shotgun (WGS) entry which is preliminary data.</text>
</comment>
<protein>
    <submittedName>
        <fullName evidence="4">Nuclear pore complex assembly-domain-containing protein</fullName>
    </submittedName>
</protein>
<gene>
    <name evidence="4" type="ORF">FN846DRAFT_1027874</name>
</gene>
<dbReference type="Pfam" id="PF13934">
    <property type="entry name" value="ELYS"/>
    <property type="match status" value="1"/>
</dbReference>
<dbReference type="AlphaFoldDB" id="A0A5J5F013"/>
<proteinExistence type="predicted"/>
<evidence type="ECO:0000259" key="3">
    <source>
        <dbReference type="Pfam" id="PF13934"/>
    </source>
</evidence>
<dbReference type="Proteomes" id="UP000326924">
    <property type="component" value="Unassembled WGS sequence"/>
</dbReference>
<feature type="domain" description="ELYS-like" evidence="3">
    <location>
        <begin position="42"/>
        <end position="251"/>
    </location>
</feature>
<dbReference type="InterPro" id="IPR025151">
    <property type="entry name" value="ELYS_dom"/>
</dbReference>